<evidence type="ECO:0000313" key="3">
    <source>
        <dbReference type="EMBL" id="MDE1453536.1"/>
    </source>
</evidence>
<dbReference type="Pfam" id="PF11133">
    <property type="entry name" value="Phage_head_fibr"/>
    <property type="match status" value="1"/>
</dbReference>
<dbReference type="InterPro" id="IPR022741">
    <property type="entry name" value="Phage_B103_Gp8"/>
</dbReference>
<sequence length="184" mass="19379">MNVNNKMRVGISNDSRGISKVVDESLDGTKAIPVVFVQKTAEGSFSYGTAPEEGTALDNEMSYPVETDPAGSAEVVDEDVDGLKAVPIVPVTKNAEGKFVYASIGGGDKAVDWSEIQNKPENFPPSSHTHPISQITNLQTTLNSKLTAKQAAAQADSTAEDIAGLVADFNALLAALRAAKIMEE</sequence>
<dbReference type="Gene3D" id="6.10.140.1630">
    <property type="match status" value="1"/>
</dbReference>
<evidence type="ECO:0000256" key="1">
    <source>
        <dbReference type="ARBA" id="ARBA00004328"/>
    </source>
</evidence>
<organism evidence="3 4">
    <name type="scientific">Bacillus paralicheniformis</name>
    <dbReference type="NCBI Taxonomy" id="1648923"/>
    <lineage>
        <taxon>Bacteria</taxon>
        <taxon>Bacillati</taxon>
        <taxon>Bacillota</taxon>
        <taxon>Bacilli</taxon>
        <taxon>Bacillales</taxon>
        <taxon>Bacillaceae</taxon>
        <taxon>Bacillus</taxon>
    </lineage>
</organism>
<comment type="subcellular location">
    <subcellularLocation>
        <location evidence="1">Virion</location>
    </subcellularLocation>
</comment>
<reference evidence="3" key="1">
    <citation type="submission" date="2022-12" db="EMBL/GenBank/DDBJ databases">
        <title>Draft Genome Sequences of Bacillus licheniformis and Bacillus paralicheniformis strains isolated from Irish skim milk powders.</title>
        <authorList>
            <person name="Lourenco A."/>
            <person name="Li F."/>
            <person name="Geraldine D."/>
            <person name="Tobin J.T."/>
            <person name="Butler F."/>
            <person name="Jordan K."/>
            <person name="Obrien T."/>
        </authorList>
    </citation>
    <scope>NUCLEOTIDE SEQUENCE</scope>
    <source>
        <strain evidence="3">3370</strain>
    </source>
</reference>
<dbReference type="RefSeq" id="WP_274678656.1">
    <property type="nucleotide sequence ID" value="NZ_JARAFF010000005.1"/>
</dbReference>
<evidence type="ECO:0000256" key="2">
    <source>
        <dbReference type="ARBA" id="ARBA00022581"/>
    </source>
</evidence>
<evidence type="ECO:0000313" key="4">
    <source>
        <dbReference type="Proteomes" id="UP001216709"/>
    </source>
</evidence>
<protein>
    <submittedName>
        <fullName evidence="3">Head fiber protein</fullName>
    </submittedName>
</protein>
<proteinExistence type="predicted"/>
<dbReference type="AlphaFoldDB" id="A0AAW6KIL9"/>
<comment type="caution">
    <text evidence="3">The sequence shown here is derived from an EMBL/GenBank/DDBJ whole genome shotgun (WGS) entry which is preliminary data.</text>
</comment>
<accession>A0AAW6KIL9</accession>
<gene>
    <name evidence="3" type="ORF">PVN32_15290</name>
</gene>
<dbReference type="Proteomes" id="UP001216709">
    <property type="component" value="Unassembled WGS sequence"/>
</dbReference>
<keyword evidence="2" id="KW-0945">Host-virus interaction</keyword>
<dbReference type="EMBL" id="JARAFO010000053">
    <property type="protein sequence ID" value="MDE1453536.1"/>
    <property type="molecule type" value="Genomic_DNA"/>
</dbReference>
<name>A0AAW6KIL9_9BACI</name>